<dbReference type="PANTHER" id="PTHR43741:SF2">
    <property type="entry name" value="FMN-DEPENDENT NADH:QUINONE OXIDOREDUCTASE"/>
    <property type="match status" value="1"/>
</dbReference>
<evidence type="ECO:0000256" key="3">
    <source>
        <dbReference type="ARBA" id="ARBA00023002"/>
    </source>
</evidence>
<comment type="subunit">
    <text evidence="6">Homodimer.</text>
</comment>
<keyword evidence="8" id="KW-0614">Plasmid</keyword>
<comment type="similarity">
    <text evidence="6">Belongs to the azoreductase type 1 family.</text>
</comment>
<dbReference type="Pfam" id="PF02525">
    <property type="entry name" value="Flavodoxin_2"/>
    <property type="match status" value="1"/>
</dbReference>
<name>A0ABZ2XYU5_9RHOB</name>
<keyword evidence="2 6" id="KW-0288">FMN</keyword>
<keyword evidence="1 6" id="KW-0285">Flavoprotein</keyword>
<dbReference type="EC" id="1.7.1.17" evidence="6"/>
<protein>
    <recommendedName>
        <fullName evidence="6">FMN dependent NADH:quinone oxidoreductase</fullName>
        <ecNumber evidence="6">1.6.5.-</ecNumber>
    </recommendedName>
    <alternativeName>
        <fullName evidence="6">Azo-dye reductase</fullName>
    </alternativeName>
    <alternativeName>
        <fullName evidence="6">FMN-dependent NADH-azo compound oxidoreductase</fullName>
    </alternativeName>
    <alternativeName>
        <fullName evidence="6">FMN-dependent NADH-azoreductase</fullName>
        <ecNumber evidence="6">1.7.1.17</ecNumber>
    </alternativeName>
</protein>
<evidence type="ECO:0000256" key="2">
    <source>
        <dbReference type="ARBA" id="ARBA00022643"/>
    </source>
</evidence>
<sequence>MSTNKSLLMVHSSARQNRSHTRELSALFAETWAAQGGGQITHRDVGLFPPTIINEDWIAAVFSDPEQLTAPQNAILAESNALIDEIKAADVIAIGAPMYNYSMPAALKAWFDLIARVGLTFSFDLARGDTPIEPILSGKQLVILSSRGEFDFAPGGSRAHLNGLDPALAASALYLGAKREEMETVAIEYEEFKDARWERSVAMAQSRTVDLARKLAAE</sequence>
<dbReference type="RefSeq" id="WP_406651287.1">
    <property type="nucleotide sequence ID" value="NZ_CP123585.1"/>
</dbReference>
<dbReference type="InterPro" id="IPR023048">
    <property type="entry name" value="NADH:quinone_OxRdtase_FMN_depd"/>
</dbReference>
<comment type="cofactor">
    <cofactor evidence="6">
        <name>FMN</name>
        <dbReference type="ChEBI" id="CHEBI:58210"/>
    </cofactor>
    <text evidence="6">Binds 1 FMN per subunit.</text>
</comment>
<dbReference type="InterPro" id="IPR050104">
    <property type="entry name" value="FMN-dep_NADH:Q_OxRdtase_AzoR1"/>
</dbReference>
<dbReference type="Gene3D" id="3.40.50.360">
    <property type="match status" value="1"/>
</dbReference>
<gene>
    <name evidence="6" type="primary">azoR</name>
    <name evidence="8" type="ORF">QEZ52_21105</name>
</gene>
<feature type="domain" description="Flavodoxin-like fold" evidence="7">
    <location>
        <begin position="6"/>
        <end position="185"/>
    </location>
</feature>
<comment type="function">
    <text evidence="6">Also exhibits azoreductase activity. Catalyzes the reductive cleavage of the azo bond in aromatic azo compounds to the corresponding amines.</text>
</comment>
<proteinExistence type="inferred from homology"/>
<keyword evidence="4 6" id="KW-0520">NAD</keyword>
<geneLocation type="plasmid" evidence="8 9">
    <name>unnamed4</name>
</geneLocation>
<evidence type="ECO:0000313" key="9">
    <source>
        <dbReference type="Proteomes" id="UP001623232"/>
    </source>
</evidence>
<comment type="catalytic activity">
    <reaction evidence="6">
        <text>2 a quinone + NADH + H(+) = 2 a 1,4-benzosemiquinone + NAD(+)</text>
        <dbReference type="Rhea" id="RHEA:65952"/>
        <dbReference type="ChEBI" id="CHEBI:15378"/>
        <dbReference type="ChEBI" id="CHEBI:57540"/>
        <dbReference type="ChEBI" id="CHEBI:57945"/>
        <dbReference type="ChEBI" id="CHEBI:132124"/>
        <dbReference type="ChEBI" id="CHEBI:134225"/>
    </reaction>
</comment>
<dbReference type="HAMAP" id="MF_01216">
    <property type="entry name" value="Azoreductase_type1"/>
    <property type="match status" value="1"/>
</dbReference>
<keyword evidence="3 6" id="KW-0560">Oxidoreductase</keyword>
<organism evidence="8 9">
    <name type="scientific">Aliisedimentitalea scapharcae</name>
    <dbReference type="NCBI Taxonomy" id="1524259"/>
    <lineage>
        <taxon>Bacteria</taxon>
        <taxon>Pseudomonadati</taxon>
        <taxon>Pseudomonadota</taxon>
        <taxon>Alphaproteobacteria</taxon>
        <taxon>Rhodobacterales</taxon>
        <taxon>Roseobacteraceae</taxon>
        <taxon>Aliisedimentitalea</taxon>
    </lineage>
</organism>
<reference evidence="8 9" key="1">
    <citation type="submission" date="2023-04" db="EMBL/GenBank/DDBJ databases">
        <title>Complete genome sequence of Alisedimentitalea scapharcae.</title>
        <authorList>
            <person name="Rong J.-C."/>
            <person name="Yi M.-L."/>
            <person name="Zhao Q."/>
        </authorList>
    </citation>
    <scope>NUCLEOTIDE SEQUENCE [LARGE SCALE GENOMIC DNA]</scope>
    <source>
        <strain evidence="8 9">KCTC 42119</strain>
        <plasmid evidence="8 9">unnamed4</plasmid>
    </source>
</reference>
<accession>A0ABZ2XYU5</accession>
<dbReference type="PANTHER" id="PTHR43741">
    <property type="entry name" value="FMN-DEPENDENT NADH-AZOREDUCTASE 1"/>
    <property type="match status" value="1"/>
</dbReference>
<dbReference type="EC" id="1.6.5.-" evidence="6"/>
<dbReference type="SUPFAM" id="SSF52218">
    <property type="entry name" value="Flavoproteins"/>
    <property type="match status" value="1"/>
</dbReference>
<evidence type="ECO:0000256" key="6">
    <source>
        <dbReference type="HAMAP-Rule" id="MF_01216"/>
    </source>
</evidence>
<evidence type="ECO:0000256" key="5">
    <source>
        <dbReference type="ARBA" id="ARBA00048542"/>
    </source>
</evidence>
<feature type="binding site" evidence="6">
    <location>
        <position position="13"/>
    </location>
    <ligand>
        <name>FMN</name>
        <dbReference type="ChEBI" id="CHEBI:58210"/>
    </ligand>
</feature>
<comment type="catalytic activity">
    <reaction evidence="5">
        <text>N,N-dimethyl-1,4-phenylenediamine + anthranilate + 2 NAD(+) = 2-(4-dimethylaminophenyl)diazenylbenzoate + 2 NADH + 2 H(+)</text>
        <dbReference type="Rhea" id="RHEA:55872"/>
        <dbReference type="ChEBI" id="CHEBI:15378"/>
        <dbReference type="ChEBI" id="CHEBI:15783"/>
        <dbReference type="ChEBI" id="CHEBI:16567"/>
        <dbReference type="ChEBI" id="CHEBI:57540"/>
        <dbReference type="ChEBI" id="CHEBI:57945"/>
        <dbReference type="ChEBI" id="CHEBI:71579"/>
        <dbReference type="EC" id="1.7.1.17"/>
    </reaction>
    <physiologicalReaction direction="right-to-left" evidence="5">
        <dbReference type="Rhea" id="RHEA:55874"/>
    </physiologicalReaction>
</comment>
<evidence type="ECO:0000256" key="1">
    <source>
        <dbReference type="ARBA" id="ARBA00022630"/>
    </source>
</evidence>
<dbReference type="EMBL" id="CP123585">
    <property type="protein sequence ID" value="WZK91285.1"/>
    <property type="molecule type" value="Genomic_DNA"/>
</dbReference>
<comment type="function">
    <text evidence="6">Quinone reductase that provides resistance to thiol-specific stress caused by electrophilic quinones.</text>
</comment>
<evidence type="ECO:0000256" key="4">
    <source>
        <dbReference type="ARBA" id="ARBA00023027"/>
    </source>
</evidence>
<comment type="caution">
    <text evidence="6">Lacks conserved residue(s) required for the propagation of feature annotation.</text>
</comment>
<dbReference type="InterPro" id="IPR003680">
    <property type="entry name" value="Flavodoxin_fold"/>
</dbReference>
<dbReference type="InterPro" id="IPR029039">
    <property type="entry name" value="Flavoprotein-like_sf"/>
</dbReference>
<evidence type="ECO:0000313" key="8">
    <source>
        <dbReference type="EMBL" id="WZK91285.1"/>
    </source>
</evidence>
<dbReference type="Proteomes" id="UP001623232">
    <property type="component" value="Plasmid unnamed4"/>
</dbReference>
<evidence type="ECO:0000259" key="7">
    <source>
        <dbReference type="Pfam" id="PF02525"/>
    </source>
</evidence>
<keyword evidence="9" id="KW-1185">Reference proteome</keyword>